<dbReference type="Proteomes" id="UP000276133">
    <property type="component" value="Unassembled WGS sequence"/>
</dbReference>
<protein>
    <submittedName>
        <fullName evidence="1">Uncharacterized protein</fullName>
    </submittedName>
</protein>
<name>A0A3M7S6A1_BRAPC</name>
<evidence type="ECO:0000313" key="2">
    <source>
        <dbReference type="Proteomes" id="UP000276133"/>
    </source>
</evidence>
<evidence type="ECO:0000313" key="1">
    <source>
        <dbReference type="EMBL" id="RNA31326.1"/>
    </source>
</evidence>
<accession>A0A3M7S6A1</accession>
<sequence length="101" mass="11067">MFLNSVGIRTIALAGQLYSGRSVLWSAWRSDFLTAKKKRAAKNTDSFLAGGHLAGQLDCQYFGPPKDMAKKTGGQICGQLFGGRSFDRSKIWIAGKRRSIP</sequence>
<dbReference type="EMBL" id="REGN01001953">
    <property type="protein sequence ID" value="RNA31326.1"/>
    <property type="molecule type" value="Genomic_DNA"/>
</dbReference>
<proteinExistence type="predicted"/>
<organism evidence="1 2">
    <name type="scientific">Brachionus plicatilis</name>
    <name type="common">Marine rotifer</name>
    <name type="synonym">Brachionus muelleri</name>
    <dbReference type="NCBI Taxonomy" id="10195"/>
    <lineage>
        <taxon>Eukaryota</taxon>
        <taxon>Metazoa</taxon>
        <taxon>Spiralia</taxon>
        <taxon>Gnathifera</taxon>
        <taxon>Rotifera</taxon>
        <taxon>Eurotatoria</taxon>
        <taxon>Monogononta</taxon>
        <taxon>Pseudotrocha</taxon>
        <taxon>Ploima</taxon>
        <taxon>Brachionidae</taxon>
        <taxon>Brachionus</taxon>
    </lineage>
</organism>
<gene>
    <name evidence="1" type="ORF">BpHYR1_034138</name>
</gene>
<keyword evidence="2" id="KW-1185">Reference proteome</keyword>
<dbReference type="AlphaFoldDB" id="A0A3M7S6A1"/>
<reference evidence="1 2" key="1">
    <citation type="journal article" date="2018" name="Sci. Rep.">
        <title>Genomic signatures of local adaptation to the degree of environmental predictability in rotifers.</title>
        <authorList>
            <person name="Franch-Gras L."/>
            <person name="Hahn C."/>
            <person name="Garcia-Roger E.M."/>
            <person name="Carmona M.J."/>
            <person name="Serra M."/>
            <person name="Gomez A."/>
        </authorList>
    </citation>
    <scope>NUCLEOTIDE SEQUENCE [LARGE SCALE GENOMIC DNA]</scope>
    <source>
        <strain evidence="1">HYR1</strain>
    </source>
</reference>
<comment type="caution">
    <text evidence="1">The sequence shown here is derived from an EMBL/GenBank/DDBJ whole genome shotgun (WGS) entry which is preliminary data.</text>
</comment>